<name>A0A9P0JX41_ACAOB</name>
<sequence length="264" mass="29798">MTSTLVRKVSQGTLNWGKLGKSGLSELQAKGVGEKNPYKSAKNEKIVNVEEEPPVPPVIRYRVCQQRKPNYVEIGKKFPTTEDLNLQSLQPSQHPKARIISTRLNVNIRNQIRSFSSRFEASDVLNRLEDQSSEPLLAEEHSGSSIRYNVCRDTNASKRKFVFEKTPVISLDQDNRIESSSQEAEEEENPRISVPTSQEKGYRAFDASTTQKNVILPLKMSKLSNPFPDPVKVMPSHTVSDQEKADQAQAECRVPRSISRRMTS</sequence>
<feature type="region of interest" description="Disordered" evidence="1">
    <location>
        <begin position="225"/>
        <end position="264"/>
    </location>
</feature>
<reference evidence="2" key="1">
    <citation type="submission" date="2022-03" db="EMBL/GenBank/DDBJ databases">
        <authorList>
            <person name="Sayadi A."/>
        </authorList>
    </citation>
    <scope>NUCLEOTIDE SEQUENCE</scope>
</reference>
<evidence type="ECO:0000313" key="3">
    <source>
        <dbReference type="Proteomes" id="UP001152888"/>
    </source>
</evidence>
<protein>
    <submittedName>
        <fullName evidence="2">Uncharacterized protein</fullName>
    </submittedName>
</protein>
<dbReference type="Proteomes" id="UP001152888">
    <property type="component" value="Unassembled WGS sequence"/>
</dbReference>
<accession>A0A9P0JX41</accession>
<feature type="region of interest" description="Disordered" evidence="1">
    <location>
        <begin position="173"/>
        <end position="207"/>
    </location>
</feature>
<dbReference type="AlphaFoldDB" id="A0A9P0JX41"/>
<comment type="caution">
    <text evidence="2">The sequence shown here is derived from an EMBL/GenBank/DDBJ whole genome shotgun (WGS) entry which is preliminary data.</text>
</comment>
<evidence type="ECO:0000313" key="2">
    <source>
        <dbReference type="EMBL" id="CAH1962976.1"/>
    </source>
</evidence>
<organism evidence="2 3">
    <name type="scientific">Acanthoscelides obtectus</name>
    <name type="common">Bean weevil</name>
    <name type="synonym">Bruchus obtectus</name>
    <dbReference type="NCBI Taxonomy" id="200917"/>
    <lineage>
        <taxon>Eukaryota</taxon>
        <taxon>Metazoa</taxon>
        <taxon>Ecdysozoa</taxon>
        <taxon>Arthropoda</taxon>
        <taxon>Hexapoda</taxon>
        <taxon>Insecta</taxon>
        <taxon>Pterygota</taxon>
        <taxon>Neoptera</taxon>
        <taxon>Endopterygota</taxon>
        <taxon>Coleoptera</taxon>
        <taxon>Polyphaga</taxon>
        <taxon>Cucujiformia</taxon>
        <taxon>Chrysomeloidea</taxon>
        <taxon>Chrysomelidae</taxon>
        <taxon>Bruchinae</taxon>
        <taxon>Bruchini</taxon>
        <taxon>Acanthoscelides</taxon>
    </lineage>
</organism>
<keyword evidence="3" id="KW-1185">Reference proteome</keyword>
<proteinExistence type="predicted"/>
<dbReference type="EMBL" id="CAKOFQ010006704">
    <property type="protein sequence ID" value="CAH1962976.1"/>
    <property type="molecule type" value="Genomic_DNA"/>
</dbReference>
<dbReference type="OrthoDB" id="6054650at2759"/>
<gene>
    <name evidence="2" type="ORF">ACAOBT_LOCUS4945</name>
</gene>
<evidence type="ECO:0000256" key="1">
    <source>
        <dbReference type="SAM" id="MobiDB-lite"/>
    </source>
</evidence>